<dbReference type="InterPro" id="IPR050411">
    <property type="entry name" value="AlphaKG_dependent_hydroxylases"/>
</dbReference>
<dbReference type="PATRIC" id="fig|1365257.3.peg.2773"/>
<comment type="caution">
    <text evidence="4">The sequence shown here is derived from an EMBL/GenBank/DDBJ whole genome shotgun (WGS) entry which is preliminary data.</text>
</comment>
<accession>A0A162B470</accession>
<dbReference type="EMBL" id="AUXX01000018">
    <property type="protein sequence ID" value="KZN66283.1"/>
    <property type="molecule type" value="Genomic_DNA"/>
</dbReference>
<dbReference type="AlphaFoldDB" id="A0A162B470"/>
<dbReference type="GO" id="GO:0016706">
    <property type="term" value="F:2-oxoglutarate-dependent dioxygenase activity"/>
    <property type="evidence" value="ECO:0007669"/>
    <property type="project" value="UniProtKB-ARBA"/>
</dbReference>
<dbReference type="PANTHER" id="PTHR10696:SF21">
    <property type="entry name" value="TAUD_TFDA-LIKE DOMAIN-CONTAINING PROTEIN"/>
    <property type="match status" value="1"/>
</dbReference>
<dbReference type="RefSeq" id="WP_063381435.1">
    <property type="nucleotide sequence ID" value="NZ_AUXX01000018.1"/>
</dbReference>
<gene>
    <name evidence="4" type="ORF">N478_20420</name>
</gene>
<dbReference type="SUPFAM" id="SSF51197">
    <property type="entry name" value="Clavaminate synthase-like"/>
    <property type="match status" value="1"/>
</dbReference>
<feature type="domain" description="TauD/TfdA-like" evidence="3">
    <location>
        <begin position="24"/>
        <end position="323"/>
    </location>
</feature>
<dbReference type="InterPro" id="IPR042098">
    <property type="entry name" value="TauD-like_sf"/>
</dbReference>
<keyword evidence="2" id="KW-0560">Oxidoreductase</keyword>
<proteinExistence type="predicted"/>
<evidence type="ECO:0000256" key="2">
    <source>
        <dbReference type="ARBA" id="ARBA00023002"/>
    </source>
</evidence>
<evidence type="ECO:0000313" key="4">
    <source>
        <dbReference type="EMBL" id="KZN66283.1"/>
    </source>
</evidence>
<sequence length="325" mass="36700">MTIETKVFNEQAGSPFIIEANGPSSDFRLSELQAWKDANKALINEKLLTHGAILFRNFGVNSVEGFDEFLTQFKTSNLLDYTGGNSPRTKLLQGIYTSTEYPAEHFISLHNEFSYSDQWPAHLFFCCVTAPEKDGNTLIADGRKVLQLLDPEVIDKFEQRKVTYIRNMHDGSGIFGPSWQDTFETQDKDQVSEFCKQSNIDFVWKKDGGLRTLQQGLGVAVHPISKEKVWFNQADQFHASNHPRDYYEAMVEMCNGKLDELPQHACFGDGSEIPDDALASVRNAFKQLTVYFPWQQGDALLIDNVLMAHGRAPFSGPRKILVAMS</sequence>
<evidence type="ECO:0000256" key="1">
    <source>
        <dbReference type="ARBA" id="ARBA00001954"/>
    </source>
</evidence>
<dbReference type="Pfam" id="PF02668">
    <property type="entry name" value="TauD"/>
    <property type="match status" value="1"/>
</dbReference>
<dbReference type="Proteomes" id="UP000076661">
    <property type="component" value="Unassembled WGS sequence"/>
</dbReference>
<comment type="cofactor">
    <cofactor evidence="1">
        <name>Fe(2+)</name>
        <dbReference type="ChEBI" id="CHEBI:29033"/>
    </cofactor>
</comment>
<protein>
    <recommendedName>
        <fullName evidence="3">TauD/TfdA-like domain-containing protein</fullName>
    </recommendedName>
</protein>
<reference evidence="4 5" key="1">
    <citation type="submission" date="2013-07" db="EMBL/GenBank/DDBJ databases">
        <title>Comparative Genomic and Metabolomic Analysis of Twelve Strains of Pseudoalteromonas luteoviolacea.</title>
        <authorList>
            <person name="Vynne N.G."/>
            <person name="Mansson M."/>
            <person name="Gram L."/>
        </authorList>
    </citation>
    <scope>NUCLEOTIDE SEQUENCE [LARGE SCALE GENOMIC DNA]</scope>
    <source>
        <strain evidence="4 5">S4060-1</strain>
    </source>
</reference>
<dbReference type="PANTHER" id="PTHR10696">
    <property type="entry name" value="GAMMA-BUTYROBETAINE HYDROXYLASE-RELATED"/>
    <property type="match status" value="1"/>
</dbReference>
<evidence type="ECO:0000259" key="3">
    <source>
        <dbReference type="Pfam" id="PF02668"/>
    </source>
</evidence>
<dbReference type="InterPro" id="IPR003819">
    <property type="entry name" value="TauD/TfdA-like"/>
</dbReference>
<name>A0A162B470_9GAMM</name>
<dbReference type="Gene3D" id="3.60.130.10">
    <property type="entry name" value="Clavaminate synthase-like"/>
    <property type="match status" value="1"/>
</dbReference>
<organism evidence="4 5">
    <name type="scientific">Pseudoalteromonas luteoviolacea S4060-1</name>
    <dbReference type="NCBI Taxonomy" id="1365257"/>
    <lineage>
        <taxon>Bacteria</taxon>
        <taxon>Pseudomonadati</taxon>
        <taxon>Pseudomonadota</taxon>
        <taxon>Gammaproteobacteria</taxon>
        <taxon>Alteromonadales</taxon>
        <taxon>Pseudoalteromonadaceae</taxon>
        <taxon>Pseudoalteromonas</taxon>
    </lineage>
</organism>
<evidence type="ECO:0000313" key="5">
    <source>
        <dbReference type="Proteomes" id="UP000076661"/>
    </source>
</evidence>